<gene>
    <name evidence="14" type="ORF">SAMN04488557_2285</name>
</gene>
<reference evidence="15" key="1">
    <citation type="submission" date="2016-10" db="EMBL/GenBank/DDBJ databases">
        <authorList>
            <person name="Varghese N."/>
            <person name="Submissions S."/>
        </authorList>
    </citation>
    <scope>NUCLEOTIDE SEQUENCE [LARGE SCALE GENOMIC DNA]</scope>
    <source>
        <strain evidence="15">DSM 1565</strain>
    </source>
</reference>
<evidence type="ECO:0000256" key="3">
    <source>
        <dbReference type="ARBA" id="ARBA00022448"/>
    </source>
</evidence>
<evidence type="ECO:0000256" key="2">
    <source>
        <dbReference type="ARBA" id="ARBA00001966"/>
    </source>
</evidence>
<feature type="domain" description="4Fe-4S ferredoxin-type" evidence="13">
    <location>
        <begin position="31"/>
        <end position="60"/>
    </location>
</feature>
<evidence type="ECO:0000313" key="14">
    <source>
        <dbReference type="EMBL" id="SFV34313.1"/>
    </source>
</evidence>
<sequence length="114" mass="12520">MTYVVTENCIKCKYTDCVEVCPVDCFYEGENMLVIHPDECIDCGVCVPECPANAIFSDAEPQATEAWLSLNRQYSDVWPNIIAKKPPLPNADDENGRLGKLAELSPEPAPEAVG</sequence>
<keyword evidence="8 11" id="KW-0408">Iron</keyword>
<keyword evidence="9 11" id="KW-0411">Iron-sulfur</keyword>
<dbReference type="InterPro" id="IPR000813">
    <property type="entry name" value="7Fe_ferredoxin"/>
</dbReference>
<dbReference type="NCBIfam" id="NF045490">
    <property type="entry name" value="FdxA_Protbact"/>
    <property type="match status" value="1"/>
</dbReference>
<dbReference type="PRINTS" id="PR00354">
    <property type="entry name" value="7FE8SFRDOXIN"/>
</dbReference>
<evidence type="ECO:0000256" key="12">
    <source>
        <dbReference type="SAM" id="MobiDB-lite"/>
    </source>
</evidence>
<protein>
    <recommendedName>
        <fullName evidence="11">Ferredoxin</fullName>
    </recommendedName>
</protein>
<dbReference type="AlphaFoldDB" id="A0A1I7NI46"/>
<dbReference type="PANTHER" id="PTHR42859">
    <property type="entry name" value="OXIDOREDUCTASE"/>
    <property type="match status" value="1"/>
</dbReference>
<keyword evidence="6 11" id="KW-0677">Repeat</keyword>
<evidence type="ECO:0000256" key="5">
    <source>
        <dbReference type="ARBA" id="ARBA00022723"/>
    </source>
</evidence>
<comment type="cofactor">
    <cofactor evidence="1 11">
        <name>[3Fe-4S] cluster</name>
        <dbReference type="ChEBI" id="CHEBI:21137"/>
    </cofactor>
</comment>
<evidence type="ECO:0000256" key="9">
    <source>
        <dbReference type="ARBA" id="ARBA00023014"/>
    </source>
</evidence>
<dbReference type="GO" id="GO:0009055">
    <property type="term" value="F:electron transfer activity"/>
    <property type="evidence" value="ECO:0007669"/>
    <property type="project" value="InterPro"/>
</dbReference>
<evidence type="ECO:0000256" key="11">
    <source>
        <dbReference type="RuleBase" id="RU364098"/>
    </source>
</evidence>
<evidence type="ECO:0000256" key="8">
    <source>
        <dbReference type="ARBA" id="ARBA00023004"/>
    </source>
</evidence>
<evidence type="ECO:0000256" key="6">
    <source>
        <dbReference type="ARBA" id="ARBA00022737"/>
    </source>
</evidence>
<comment type="function">
    <text evidence="11">Ferredoxins are iron-sulfur proteins that transfer electrons in a wide variety of metabolic reactions.</text>
</comment>
<name>A0A1I7NI46_9HYPH</name>
<dbReference type="RefSeq" id="WP_092867785.1">
    <property type="nucleotide sequence ID" value="NZ_FPCH01000002.1"/>
</dbReference>
<dbReference type="Pfam" id="PF11953">
    <property type="entry name" value="DUF3470"/>
    <property type="match status" value="1"/>
</dbReference>
<dbReference type="InterPro" id="IPR054829">
    <property type="entry name" value="FdxA"/>
</dbReference>
<keyword evidence="3 11" id="KW-0813">Transport</keyword>
<evidence type="ECO:0000259" key="13">
    <source>
        <dbReference type="PROSITE" id="PS51379"/>
    </source>
</evidence>
<dbReference type="InterPro" id="IPR022569">
    <property type="entry name" value="Fd_C"/>
</dbReference>
<dbReference type="PROSITE" id="PS00198">
    <property type="entry name" value="4FE4S_FER_1"/>
    <property type="match status" value="1"/>
</dbReference>
<dbReference type="EMBL" id="FPCH01000002">
    <property type="protein sequence ID" value="SFV34313.1"/>
    <property type="molecule type" value="Genomic_DNA"/>
</dbReference>
<dbReference type="STRING" id="51670.SAMN04488557_2285"/>
<dbReference type="PANTHER" id="PTHR42859:SF2">
    <property type="entry name" value="FERREDOXIN"/>
    <property type="match status" value="1"/>
</dbReference>
<feature type="region of interest" description="Disordered" evidence="12">
    <location>
        <begin position="85"/>
        <end position="114"/>
    </location>
</feature>
<dbReference type="OrthoDB" id="9803397at2"/>
<evidence type="ECO:0000256" key="1">
    <source>
        <dbReference type="ARBA" id="ARBA00001927"/>
    </source>
</evidence>
<dbReference type="InterPro" id="IPR050294">
    <property type="entry name" value="RnfB_subfamily"/>
</dbReference>
<evidence type="ECO:0000313" key="15">
    <source>
        <dbReference type="Proteomes" id="UP000199423"/>
    </source>
</evidence>
<dbReference type="Pfam" id="PF00037">
    <property type="entry name" value="Fer4"/>
    <property type="match status" value="1"/>
</dbReference>
<dbReference type="InterPro" id="IPR017896">
    <property type="entry name" value="4Fe4S_Fe-S-bd"/>
</dbReference>
<evidence type="ECO:0000256" key="7">
    <source>
        <dbReference type="ARBA" id="ARBA00022982"/>
    </source>
</evidence>
<keyword evidence="10 11" id="KW-0003">3Fe-4S</keyword>
<dbReference type="GO" id="GO:0046872">
    <property type="term" value="F:metal ion binding"/>
    <property type="evidence" value="ECO:0007669"/>
    <property type="project" value="UniProtKB-KW"/>
</dbReference>
<keyword evidence="15" id="KW-1185">Reference proteome</keyword>
<accession>A0A1I7NI46</accession>
<evidence type="ECO:0000256" key="4">
    <source>
        <dbReference type="ARBA" id="ARBA00022485"/>
    </source>
</evidence>
<dbReference type="GO" id="GO:0051539">
    <property type="term" value="F:4 iron, 4 sulfur cluster binding"/>
    <property type="evidence" value="ECO:0007669"/>
    <property type="project" value="UniProtKB-KW"/>
</dbReference>
<keyword evidence="4 11" id="KW-0004">4Fe-4S</keyword>
<comment type="cofactor">
    <cofactor evidence="2 11">
        <name>[4Fe-4S] cluster</name>
        <dbReference type="ChEBI" id="CHEBI:49883"/>
    </cofactor>
</comment>
<dbReference type="InterPro" id="IPR017900">
    <property type="entry name" value="4Fe4S_Fe_S_CS"/>
</dbReference>
<feature type="domain" description="4Fe-4S ferredoxin-type" evidence="13">
    <location>
        <begin position="1"/>
        <end position="30"/>
    </location>
</feature>
<proteinExistence type="predicted"/>
<evidence type="ECO:0000256" key="10">
    <source>
        <dbReference type="ARBA" id="ARBA00023291"/>
    </source>
</evidence>
<organism evidence="14 15">
    <name type="scientific">Hyphomicrobium facile</name>
    <dbReference type="NCBI Taxonomy" id="51670"/>
    <lineage>
        <taxon>Bacteria</taxon>
        <taxon>Pseudomonadati</taxon>
        <taxon>Pseudomonadota</taxon>
        <taxon>Alphaproteobacteria</taxon>
        <taxon>Hyphomicrobiales</taxon>
        <taxon>Hyphomicrobiaceae</taxon>
        <taxon>Hyphomicrobium</taxon>
    </lineage>
</organism>
<dbReference type="Gene3D" id="3.30.70.20">
    <property type="match status" value="1"/>
</dbReference>
<dbReference type="GO" id="GO:0051538">
    <property type="term" value="F:3 iron, 4 sulfur cluster binding"/>
    <property type="evidence" value="ECO:0007669"/>
    <property type="project" value="UniProtKB-KW"/>
</dbReference>
<keyword evidence="7 11" id="KW-0249">Electron transport</keyword>
<dbReference type="SUPFAM" id="SSF54862">
    <property type="entry name" value="4Fe-4S ferredoxins"/>
    <property type="match status" value="1"/>
</dbReference>
<dbReference type="PROSITE" id="PS51379">
    <property type="entry name" value="4FE4S_FER_2"/>
    <property type="match status" value="2"/>
</dbReference>
<keyword evidence="5 11" id="KW-0479">Metal-binding</keyword>
<dbReference type="Proteomes" id="UP000199423">
    <property type="component" value="Unassembled WGS sequence"/>
</dbReference>